<feature type="non-terminal residue" evidence="1">
    <location>
        <position position="71"/>
    </location>
</feature>
<dbReference type="OrthoDB" id="2381833at2759"/>
<accession>A0A9W4T8K9</accession>
<name>A0A9W4T8K9_9GLOM</name>
<reference evidence="1" key="1">
    <citation type="submission" date="2022-08" db="EMBL/GenBank/DDBJ databases">
        <authorList>
            <person name="Kallberg Y."/>
            <person name="Tangrot J."/>
            <person name="Rosling A."/>
        </authorList>
    </citation>
    <scope>NUCLEOTIDE SEQUENCE</scope>
    <source>
        <strain evidence="1">Wild A</strain>
    </source>
</reference>
<evidence type="ECO:0000313" key="1">
    <source>
        <dbReference type="EMBL" id="CAI2196954.1"/>
    </source>
</evidence>
<proteinExistence type="predicted"/>
<sequence length="71" mass="8355">DSCKCKKNKQLLRTKKPKRGQQIYQRAYTPNSSFLKANKFLFDVNTKFDYNSNFEGTFSYTFCSACNSKFQ</sequence>
<protein>
    <submittedName>
        <fullName evidence="1">87_t:CDS:1</fullName>
    </submittedName>
</protein>
<gene>
    <name evidence="1" type="ORF">FWILDA_LOCUS17835</name>
</gene>
<feature type="non-terminal residue" evidence="1">
    <location>
        <position position="1"/>
    </location>
</feature>
<comment type="caution">
    <text evidence="1">The sequence shown here is derived from an EMBL/GenBank/DDBJ whole genome shotgun (WGS) entry which is preliminary data.</text>
</comment>
<evidence type="ECO:0000313" key="2">
    <source>
        <dbReference type="Proteomes" id="UP001153678"/>
    </source>
</evidence>
<organism evidence="1 2">
    <name type="scientific">Funneliformis geosporum</name>
    <dbReference type="NCBI Taxonomy" id="1117311"/>
    <lineage>
        <taxon>Eukaryota</taxon>
        <taxon>Fungi</taxon>
        <taxon>Fungi incertae sedis</taxon>
        <taxon>Mucoromycota</taxon>
        <taxon>Glomeromycotina</taxon>
        <taxon>Glomeromycetes</taxon>
        <taxon>Glomerales</taxon>
        <taxon>Glomeraceae</taxon>
        <taxon>Funneliformis</taxon>
    </lineage>
</organism>
<keyword evidence="2" id="KW-1185">Reference proteome</keyword>
<dbReference type="Proteomes" id="UP001153678">
    <property type="component" value="Unassembled WGS sequence"/>
</dbReference>
<dbReference type="EMBL" id="CAMKVN010015308">
    <property type="protein sequence ID" value="CAI2196954.1"/>
    <property type="molecule type" value="Genomic_DNA"/>
</dbReference>
<dbReference type="AlphaFoldDB" id="A0A9W4T8K9"/>